<keyword evidence="2" id="KW-1185">Reference proteome</keyword>
<name>U7UIQ0_9FIRM</name>
<evidence type="ECO:0000313" key="2">
    <source>
        <dbReference type="Proteomes" id="UP000017090"/>
    </source>
</evidence>
<gene>
    <name evidence="1" type="ORF">HMPREF1250_1486</name>
</gene>
<evidence type="ECO:0000313" key="1">
    <source>
        <dbReference type="EMBL" id="ERT59205.1"/>
    </source>
</evidence>
<accession>U7UIQ0</accession>
<comment type="caution">
    <text evidence="1">The sequence shown here is derived from an EMBL/GenBank/DDBJ whole genome shotgun (WGS) entry which is preliminary data.</text>
</comment>
<sequence length="43" mass="4691">MTGTGGQVKRRRAIPFPSAGTIWYSIVKMIYRTPAASAGTVRH</sequence>
<dbReference type="RefSeq" id="WP_023053832.1">
    <property type="nucleotide sequence ID" value="NZ_AWXA01000037.1"/>
</dbReference>
<dbReference type="AlphaFoldDB" id="U7UIQ0"/>
<proteinExistence type="predicted"/>
<organism evidence="1 2">
    <name type="scientific">Megasphaera vaginalis</name>
    <name type="common">ex Srinivasan et al. 2021</name>
    <dbReference type="NCBI Taxonomy" id="1111454"/>
    <lineage>
        <taxon>Bacteria</taxon>
        <taxon>Bacillati</taxon>
        <taxon>Bacillota</taxon>
        <taxon>Negativicutes</taxon>
        <taxon>Veillonellales</taxon>
        <taxon>Veillonellaceae</taxon>
        <taxon>Megasphaera</taxon>
    </lineage>
</organism>
<reference evidence="1 2" key="1">
    <citation type="submission" date="2013-09" db="EMBL/GenBank/DDBJ databases">
        <authorList>
            <person name="Durkin A.S."/>
            <person name="Haft D.R."/>
            <person name="McCorrison J."/>
            <person name="Torralba M."/>
            <person name="Gillis M."/>
            <person name="Haft D.H."/>
            <person name="Methe B."/>
            <person name="Sutton G."/>
            <person name="Nelson K.E."/>
        </authorList>
    </citation>
    <scope>NUCLEOTIDE SEQUENCE [LARGE SCALE GENOMIC DNA]</scope>
    <source>
        <strain evidence="1 2">BV3C16-1</strain>
    </source>
</reference>
<protein>
    <submittedName>
        <fullName evidence="1">Uncharacterized protein</fullName>
    </submittedName>
</protein>
<dbReference type="STRING" id="1111454.HMPREF1250_1486"/>
<dbReference type="EMBL" id="AWXA01000037">
    <property type="protein sequence ID" value="ERT59205.1"/>
    <property type="molecule type" value="Genomic_DNA"/>
</dbReference>
<dbReference type="Proteomes" id="UP000017090">
    <property type="component" value="Unassembled WGS sequence"/>
</dbReference>